<evidence type="ECO:0000256" key="5">
    <source>
        <dbReference type="ARBA" id="ARBA00023172"/>
    </source>
</evidence>
<keyword evidence="5 6" id="KW-0233">DNA recombination</keyword>
<dbReference type="Proteomes" id="UP001282284">
    <property type="component" value="Unassembled WGS sequence"/>
</dbReference>
<comment type="caution">
    <text evidence="7">The sequence shown here is derived from an EMBL/GenBank/DDBJ whole genome shotgun (WGS) entry which is preliminary data.</text>
</comment>
<dbReference type="PROSITE" id="PS01007">
    <property type="entry name" value="TRANSPOSASE_MUTATOR"/>
    <property type="match status" value="1"/>
</dbReference>
<keyword evidence="4 6" id="KW-0238">DNA-binding</keyword>
<dbReference type="NCBIfam" id="NF033543">
    <property type="entry name" value="transpos_IS256"/>
    <property type="match status" value="1"/>
</dbReference>
<proteinExistence type="inferred from homology"/>
<dbReference type="EMBL" id="JAUBDI010000046">
    <property type="protein sequence ID" value="MDW0115321.1"/>
    <property type="molecule type" value="Genomic_DNA"/>
</dbReference>
<name>A0ABU4GEA8_9BACL</name>
<keyword evidence="6" id="KW-0814">Transposable element</keyword>
<organism evidence="7 8">
    <name type="scientific">Sporosarcina saromensis</name>
    <dbReference type="NCBI Taxonomy" id="359365"/>
    <lineage>
        <taxon>Bacteria</taxon>
        <taxon>Bacillati</taxon>
        <taxon>Bacillota</taxon>
        <taxon>Bacilli</taxon>
        <taxon>Bacillales</taxon>
        <taxon>Caryophanaceae</taxon>
        <taxon>Sporosarcina</taxon>
    </lineage>
</organism>
<dbReference type="Pfam" id="PF00872">
    <property type="entry name" value="Transposase_mut"/>
    <property type="match status" value="1"/>
</dbReference>
<sequence>MSSIIDNLFSNQMEDLVKQFVQENLETIMKEEMKNFFEVEHPELKNSKNGYYSRILDTRYGRIEDLAVPRDREGHFRTQLFDPYQRRERWLGETIITMYQNGFSTREVGQFIERILGDSYSAATISNITDVVMEDIREWQQRPLHNRYSVLYLDGTYLKLRRHDVASEVVYVIVGVKDNGYREIVDFFVGGNESAVGWKNILTSLKNRGLEEVLLGVFDGLAGLEQAFKEVYPLADVQRCVVHKVRNVISSVRKKDKEPIITDLKKVYRALTKEDALAAFEEFKRTWTKAYPKVVNSWEEDLDVLLTFMSYPKVIQSHIYTTNIIERTMKEIKKRTKTMNSLPSEKAVEKIVYLVAQDYNEKWGNRLSNEFVSAQSVLMEMFDKRYRNN</sequence>
<accession>A0ABU4GEA8</accession>
<dbReference type="PANTHER" id="PTHR33217:SF8">
    <property type="entry name" value="MUTATOR FAMILY TRANSPOSASE"/>
    <property type="match status" value="1"/>
</dbReference>
<keyword evidence="3 6" id="KW-0815">Transposition</keyword>
<evidence type="ECO:0000256" key="1">
    <source>
        <dbReference type="ARBA" id="ARBA00002190"/>
    </source>
</evidence>
<protein>
    <recommendedName>
        <fullName evidence="6">Mutator family transposase</fullName>
    </recommendedName>
</protein>
<comment type="function">
    <text evidence="1 6">Required for the transposition of the insertion element.</text>
</comment>
<evidence type="ECO:0000256" key="4">
    <source>
        <dbReference type="ARBA" id="ARBA00023125"/>
    </source>
</evidence>
<dbReference type="PANTHER" id="PTHR33217">
    <property type="entry name" value="TRANSPOSASE FOR INSERTION SEQUENCE ELEMENT IS1081"/>
    <property type="match status" value="1"/>
</dbReference>
<evidence type="ECO:0000313" key="7">
    <source>
        <dbReference type="EMBL" id="MDW0115321.1"/>
    </source>
</evidence>
<keyword evidence="8" id="KW-1185">Reference proteome</keyword>
<gene>
    <name evidence="7" type="ORF">QT711_19410</name>
</gene>
<evidence type="ECO:0000313" key="8">
    <source>
        <dbReference type="Proteomes" id="UP001282284"/>
    </source>
</evidence>
<evidence type="ECO:0000256" key="2">
    <source>
        <dbReference type="ARBA" id="ARBA00010961"/>
    </source>
</evidence>
<comment type="similarity">
    <text evidence="2 6">Belongs to the transposase mutator family.</text>
</comment>
<reference evidence="7 8" key="1">
    <citation type="submission" date="2023-06" db="EMBL/GenBank/DDBJ databases">
        <title>Sporosarcina sp. nov., isolated from Korean traditional fermented seafood 'Jeotgal'.</title>
        <authorList>
            <person name="Yang A.I."/>
            <person name="Shin N.-R."/>
        </authorList>
    </citation>
    <scope>NUCLEOTIDE SEQUENCE [LARGE SCALE GENOMIC DNA]</scope>
    <source>
        <strain evidence="7 8">KCTC13119</strain>
    </source>
</reference>
<evidence type="ECO:0000256" key="3">
    <source>
        <dbReference type="ARBA" id="ARBA00022578"/>
    </source>
</evidence>
<evidence type="ECO:0000256" key="6">
    <source>
        <dbReference type="RuleBase" id="RU365089"/>
    </source>
</evidence>
<dbReference type="InterPro" id="IPR001207">
    <property type="entry name" value="Transposase_mutator"/>
</dbReference>
<dbReference type="RefSeq" id="WP_317946920.1">
    <property type="nucleotide sequence ID" value="NZ_JAUBDI010000046.1"/>
</dbReference>